<protein>
    <submittedName>
        <fullName evidence="1">Sporulation protein YunB</fullName>
    </submittedName>
</protein>
<sequence>MAKMRCKKRLIVGVLAGAALALAIVGAFSNLNRALISLAEARAEQRALQQISLALDDVMHKSLDYEDLVDVHYDENGGASMLSANTILMNRIAADAAIAAQENIDLLADEGIVLPLGSALGSGIFSGKGPRVRFEILPVGTVKTTFVTEFESAGINQTRHKISLEATASVRIVLPSGARTVSVQASALMAESILIGEVPQSYIQVPETGDALNFLA</sequence>
<dbReference type="Pfam" id="PF09560">
    <property type="entry name" value="Spore_YunB"/>
    <property type="match status" value="1"/>
</dbReference>
<gene>
    <name evidence="1" type="primary">yunB</name>
    <name evidence="1" type="ORF">IAA52_03265</name>
</gene>
<dbReference type="Proteomes" id="UP000824260">
    <property type="component" value="Unassembled WGS sequence"/>
</dbReference>
<dbReference type="NCBIfam" id="TIGR02832">
    <property type="entry name" value="spo_yunB"/>
    <property type="match status" value="1"/>
</dbReference>
<dbReference type="AlphaFoldDB" id="A0A9D0ZKJ8"/>
<evidence type="ECO:0000313" key="1">
    <source>
        <dbReference type="EMBL" id="HIQ82105.1"/>
    </source>
</evidence>
<dbReference type="PIRSF" id="PIRSF021383">
    <property type="entry name" value="YunB"/>
    <property type="match status" value="1"/>
</dbReference>
<reference evidence="1" key="1">
    <citation type="submission" date="2020-10" db="EMBL/GenBank/DDBJ databases">
        <authorList>
            <person name="Gilroy R."/>
        </authorList>
    </citation>
    <scope>NUCLEOTIDE SEQUENCE</scope>
    <source>
        <strain evidence="1">ChiSjej6B24-2974</strain>
    </source>
</reference>
<comment type="caution">
    <text evidence="1">The sequence shown here is derived from an EMBL/GenBank/DDBJ whole genome shotgun (WGS) entry which is preliminary data.</text>
</comment>
<accession>A0A9D0ZKJ8</accession>
<dbReference type="EMBL" id="DVFZ01000033">
    <property type="protein sequence ID" value="HIQ82105.1"/>
    <property type="molecule type" value="Genomic_DNA"/>
</dbReference>
<evidence type="ECO:0000313" key="2">
    <source>
        <dbReference type="Proteomes" id="UP000824260"/>
    </source>
</evidence>
<reference evidence="1" key="2">
    <citation type="journal article" date="2021" name="PeerJ">
        <title>Extensive microbial diversity within the chicken gut microbiome revealed by metagenomics and culture.</title>
        <authorList>
            <person name="Gilroy R."/>
            <person name="Ravi A."/>
            <person name="Getino M."/>
            <person name="Pursley I."/>
            <person name="Horton D.L."/>
            <person name="Alikhan N.F."/>
            <person name="Baker D."/>
            <person name="Gharbi K."/>
            <person name="Hall N."/>
            <person name="Watson M."/>
            <person name="Adriaenssens E.M."/>
            <person name="Foster-Nyarko E."/>
            <person name="Jarju S."/>
            <person name="Secka A."/>
            <person name="Antonio M."/>
            <person name="Oren A."/>
            <person name="Chaudhuri R.R."/>
            <person name="La Ragione R."/>
            <person name="Hildebrand F."/>
            <person name="Pallen M.J."/>
        </authorList>
    </citation>
    <scope>NUCLEOTIDE SEQUENCE</scope>
    <source>
        <strain evidence="1">ChiSjej6B24-2974</strain>
    </source>
</reference>
<organism evidence="1 2">
    <name type="scientific">Candidatus Pullichristensenella stercorigallinarum</name>
    <dbReference type="NCBI Taxonomy" id="2840909"/>
    <lineage>
        <taxon>Bacteria</taxon>
        <taxon>Bacillati</taxon>
        <taxon>Bacillota</taxon>
        <taxon>Clostridia</taxon>
        <taxon>Candidatus Pullichristensenella</taxon>
    </lineage>
</organism>
<dbReference type="InterPro" id="IPR014197">
    <property type="entry name" value="Sporulation_prot_YunB"/>
</dbReference>
<name>A0A9D0ZKJ8_9FIRM</name>
<proteinExistence type="predicted"/>